<protein>
    <submittedName>
        <fullName evidence="5">Lsr2 protein</fullName>
    </submittedName>
</protein>
<evidence type="ECO:0000313" key="5">
    <source>
        <dbReference type="EMBL" id="SHJ16773.1"/>
    </source>
</evidence>
<dbReference type="EMBL" id="FQZG01000030">
    <property type="protein sequence ID" value="SHJ16773.1"/>
    <property type="molecule type" value="Genomic_DNA"/>
</dbReference>
<dbReference type="InterPro" id="IPR036625">
    <property type="entry name" value="E3-bd_dom_sf"/>
</dbReference>
<evidence type="ECO:0000256" key="2">
    <source>
        <dbReference type="SAM" id="MobiDB-lite"/>
    </source>
</evidence>
<dbReference type="OrthoDB" id="4113332at2"/>
<evidence type="ECO:0000259" key="3">
    <source>
        <dbReference type="Pfam" id="PF11774"/>
    </source>
</evidence>
<dbReference type="Proteomes" id="UP000184512">
    <property type="component" value="Unassembled WGS sequence"/>
</dbReference>
<sequence>MAREIRVFLKDDLDGSDATQTVEFALSGTAYTIDLSDDNAARLEEVLRPYIENGEKVKPQRGRGSAPKGRRSGTAEIRIWARDNGYEVSDRGRIPADVLAAYEAAH</sequence>
<keyword evidence="6" id="KW-1185">Reference proteome</keyword>
<keyword evidence="1" id="KW-0238">DNA-binding</keyword>
<dbReference type="InterPro" id="IPR024412">
    <property type="entry name" value="Lsr2_dim_dom"/>
</dbReference>
<feature type="domain" description="Lsr2 dimerization" evidence="3">
    <location>
        <begin position="1"/>
        <end position="57"/>
    </location>
</feature>
<organism evidence="5 6">
    <name type="scientific">Tessaracoccus bendigoensis DSM 12906</name>
    <dbReference type="NCBI Taxonomy" id="1123357"/>
    <lineage>
        <taxon>Bacteria</taxon>
        <taxon>Bacillati</taxon>
        <taxon>Actinomycetota</taxon>
        <taxon>Actinomycetes</taxon>
        <taxon>Propionibacteriales</taxon>
        <taxon>Propionibacteriaceae</taxon>
        <taxon>Tessaracoccus</taxon>
    </lineage>
</organism>
<evidence type="ECO:0000313" key="6">
    <source>
        <dbReference type="Proteomes" id="UP000184512"/>
    </source>
</evidence>
<name>A0A1M6H3L7_9ACTN</name>
<dbReference type="Pfam" id="PF11774">
    <property type="entry name" value="Lsr2"/>
    <property type="match status" value="1"/>
</dbReference>
<dbReference type="InterPro" id="IPR055370">
    <property type="entry name" value="Lsr2_DNA-bd"/>
</dbReference>
<dbReference type="Gene3D" id="3.30.60.230">
    <property type="entry name" value="Lsr2, dimerization domain"/>
    <property type="match status" value="1"/>
</dbReference>
<evidence type="ECO:0000259" key="4">
    <source>
        <dbReference type="Pfam" id="PF23359"/>
    </source>
</evidence>
<dbReference type="Gene3D" id="4.10.320.10">
    <property type="entry name" value="E3-binding domain"/>
    <property type="match status" value="1"/>
</dbReference>
<evidence type="ECO:0000256" key="1">
    <source>
        <dbReference type="ARBA" id="ARBA00023125"/>
    </source>
</evidence>
<dbReference type="STRING" id="1123357.SAMN02745244_01864"/>
<accession>A0A1M6H3L7</accession>
<dbReference type="Pfam" id="PF23359">
    <property type="entry name" value="Lsr2_DNA-bd"/>
    <property type="match status" value="1"/>
</dbReference>
<gene>
    <name evidence="5" type="ORF">SAMN02745244_01864</name>
</gene>
<dbReference type="GO" id="GO:0016746">
    <property type="term" value="F:acyltransferase activity"/>
    <property type="evidence" value="ECO:0007669"/>
    <property type="project" value="InterPro"/>
</dbReference>
<proteinExistence type="predicted"/>
<dbReference type="RefSeq" id="WP_073187451.1">
    <property type="nucleotide sequence ID" value="NZ_FQZG01000030.1"/>
</dbReference>
<reference evidence="5 6" key="1">
    <citation type="submission" date="2016-11" db="EMBL/GenBank/DDBJ databases">
        <authorList>
            <person name="Jaros S."/>
            <person name="Januszkiewicz K."/>
            <person name="Wedrychowicz H."/>
        </authorList>
    </citation>
    <scope>NUCLEOTIDE SEQUENCE [LARGE SCALE GENOMIC DNA]</scope>
    <source>
        <strain evidence="5 6">DSM 12906</strain>
    </source>
</reference>
<dbReference type="InterPro" id="IPR042261">
    <property type="entry name" value="Lsr2-like_dimerization"/>
</dbReference>
<dbReference type="GO" id="GO:0003677">
    <property type="term" value="F:DNA binding"/>
    <property type="evidence" value="ECO:0007669"/>
    <property type="project" value="UniProtKB-KW"/>
</dbReference>
<dbReference type="AlphaFoldDB" id="A0A1M6H3L7"/>
<feature type="domain" description="Lsr2 DNA-binding" evidence="4">
    <location>
        <begin position="71"/>
        <end position="105"/>
    </location>
</feature>
<feature type="region of interest" description="Disordered" evidence="2">
    <location>
        <begin position="54"/>
        <end position="74"/>
    </location>
</feature>